<dbReference type="EMBL" id="UOGK01000749">
    <property type="protein sequence ID" value="VAX42781.1"/>
    <property type="molecule type" value="Genomic_DNA"/>
</dbReference>
<dbReference type="GO" id="GO:0006598">
    <property type="term" value="P:polyamine catabolic process"/>
    <property type="evidence" value="ECO:0007669"/>
    <property type="project" value="TreeGrafter"/>
</dbReference>
<dbReference type="SUPFAM" id="SSF52317">
    <property type="entry name" value="Class I glutamine amidotransferase-like"/>
    <property type="match status" value="1"/>
</dbReference>
<proteinExistence type="predicted"/>
<gene>
    <name evidence="1" type="ORF">MNBD_PLANCTO03-624</name>
</gene>
<reference evidence="1" key="1">
    <citation type="submission" date="2018-06" db="EMBL/GenBank/DDBJ databases">
        <authorList>
            <person name="Zhirakovskaya E."/>
        </authorList>
    </citation>
    <scope>NUCLEOTIDE SEQUENCE</scope>
</reference>
<dbReference type="PROSITE" id="PS51273">
    <property type="entry name" value="GATASE_TYPE_1"/>
    <property type="match status" value="1"/>
</dbReference>
<dbReference type="InterPro" id="IPR044668">
    <property type="entry name" value="PuuD-like"/>
</dbReference>
<evidence type="ECO:0000313" key="1">
    <source>
        <dbReference type="EMBL" id="VAX42781.1"/>
    </source>
</evidence>
<protein>
    <submittedName>
        <fullName evidence="1">Uncharacterized protein</fullName>
    </submittedName>
</protein>
<sequence>MYAMHAPLVGITTDVAPHSNGERVFTYRPYIDAVARAGGVPVLLPPVTGGGGQVAAIVERLDAFVFTGGDDPCTEPFGEPTHAKVTRVHEDRQAFETVLLEKLVRMRPEVPVLGVCLGMQMMALVAGGRLEQYMPETCATHEAHWGHEHTVEPVGEAGVGGPTLRGTVYSKHKQAVADPGSLAVLTRAPDGIIEAVFDPARRFYVGVQWHPERTEETAVGQSVFDTLVKVCVPASEP</sequence>
<dbReference type="GO" id="GO:0005829">
    <property type="term" value="C:cytosol"/>
    <property type="evidence" value="ECO:0007669"/>
    <property type="project" value="TreeGrafter"/>
</dbReference>
<dbReference type="InterPro" id="IPR029062">
    <property type="entry name" value="Class_I_gatase-like"/>
</dbReference>
<dbReference type="InterPro" id="IPR011697">
    <property type="entry name" value="Peptidase_C26"/>
</dbReference>
<name>A0A3B1DV09_9ZZZZ</name>
<dbReference type="Pfam" id="PF07722">
    <property type="entry name" value="Peptidase_C26"/>
    <property type="match status" value="1"/>
</dbReference>
<dbReference type="Gene3D" id="3.40.50.880">
    <property type="match status" value="1"/>
</dbReference>
<accession>A0A3B1DV09</accession>
<dbReference type="PANTHER" id="PTHR43235">
    <property type="entry name" value="GLUTAMINE AMIDOTRANSFERASE PB2B2.05-RELATED"/>
    <property type="match status" value="1"/>
</dbReference>
<dbReference type="GO" id="GO:0033969">
    <property type="term" value="F:gamma-glutamyl-gamma-aminobutyrate hydrolase activity"/>
    <property type="evidence" value="ECO:0007669"/>
    <property type="project" value="TreeGrafter"/>
</dbReference>
<dbReference type="PANTHER" id="PTHR43235:SF1">
    <property type="entry name" value="GLUTAMINE AMIDOTRANSFERASE PB2B2.05-RELATED"/>
    <property type="match status" value="1"/>
</dbReference>
<organism evidence="1">
    <name type="scientific">hydrothermal vent metagenome</name>
    <dbReference type="NCBI Taxonomy" id="652676"/>
    <lineage>
        <taxon>unclassified sequences</taxon>
        <taxon>metagenomes</taxon>
        <taxon>ecological metagenomes</taxon>
    </lineage>
</organism>
<dbReference type="AlphaFoldDB" id="A0A3B1DV09"/>